<gene>
    <name evidence="4" type="ORF">EV659_10412</name>
</gene>
<name>A0A4R2PI76_RHOSA</name>
<dbReference type="RefSeq" id="WP_132708075.1">
    <property type="nucleotide sequence ID" value="NZ_JACIGF010000004.1"/>
</dbReference>
<dbReference type="PANTHER" id="PTHR43428:SF1">
    <property type="entry name" value="ARSENATE REDUCTASE"/>
    <property type="match status" value="1"/>
</dbReference>
<reference evidence="4 5" key="1">
    <citation type="submission" date="2019-03" db="EMBL/GenBank/DDBJ databases">
        <title>Genomic Encyclopedia of Type Strains, Phase IV (KMG-IV): sequencing the most valuable type-strain genomes for metagenomic binning, comparative biology and taxonomic classification.</title>
        <authorList>
            <person name="Goeker M."/>
        </authorList>
    </citation>
    <scope>NUCLEOTIDE SEQUENCE [LARGE SCALE GENOMIC DNA]</scope>
    <source>
        <strain evidence="4 5">DSM 2132</strain>
    </source>
</reference>
<dbReference type="AlphaFoldDB" id="A0A4R2PI76"/>
<dbReference type="InParanoid" id="A0A4R2PI76"/>
<evidence type="ECO:0000256" key="1">
    <source>
        <dbReference type="ARBA" id="ARBA00022849"/>
    </source>
</evidence>
<evidence type="ECO:0000256" key="2">
    <source>
        <dbReference type="SAM" id="MobiDB-lite"/>
    </source>
</evidence>
<dbReference type="SMART" id="SM00226">
    <property type="entry name" value="LMWPc"/>
    <property type="match status" value="1"/>
</dbReference>
<dbReference type="EMBL" id="SLXO01000004">
    <property type="protein sequence ID" value="TCP35163.1"/>
    <property type="molecule type" value="Genomic_DNA"/>
</dbReference>
<accession>A0A4R2PI76</accession>
<feature type="domain" description="Phosphotyrosine protein phosphatase I" evidence="3">
    <location>
        <begin position="8"/>
        <end position="159"/>
    </location>
</feature>
<dbReference type="Gene3D" id="3.40.50.2300">
    <property type="match status" value="1"/>
</dbReference>
<keyword evidence="5" id="KW-1185">Reference proteome</keyword>
<dbReference type="SUPFAM" id="SSF52788">
    <property type="entry name" value="Phosphotyrosine protein phosphatases I"/>
    <property type="match status" value="1"/>
</dbReference>
<comment type="caution">
    <text evidence="4">The sequence shown here is derived from an EMBL/GenBank/DDBJ whole genome shotgun (WGS) entry which is preliminary data.</text>
</comment>
<protein>
    <submittedName>
        <fullName evidence="4">Protein-tyrosine-phosphatase</fullName>
    </submittedName>
</protein>
<dbReference type="PANTHER" id="PTHR43428">
    <property type="entry name" value="ARSENATE REDUCTASE"/>
    <property type="match status" value="1"/>
</dbReference>
<dbReference type="Proteomes" id="UP000295399">
    <property type="component" value="Unassembled WGS sequence"/>
</dbReference>
<dbReference type="InterPro" id="IPR023485">
    <property type="entry name" value="Ptyr_pPase"/>
</dbReference>
<dbReference type="InterPro" id="IPR036196">
    <property type="entry name" value="Ptyr_pPase_sf"/>
</dbReference>
<evidence type="ECO:0000313" key="5">
    <source>
        <dbReference type="Proteomes" id="UP000295399"/>
    </source>
</evidence>
<keyword evidence="1" id="KW-0059">Arsenical resistance</keyword>
<organism evidence="4 5">
    <name type="scientific">Rhodothalassium salexigens DSM 2132</name>
    <dbReference type="NCBI Taxonomy" id="1188247"/>
    <lineage>
        <taxon>Bacteria</taxon>
        <taxon>Pseudomonadati</taxon>
        <taxon>Pseudomonadota</taxon>
        <taxon>Alphaproteobacteria</taxon>
        <taxon>Rhodothalassiales</taxon>
        <taxon>Rhodothalassiaceae</taxon>
        <taxon>Rhodothalassium</taxon>
    </lineage>
</organism>
<dbReference type="Pfam" id="PF01451">
    <property type="entry name" value="LMWPc"/>
    <property type="match status" value="1"/>
</dbReference>
<dbReference type="GO" id="GO:0046685">
    <property type="term" value="P:response to arsenic-containing substance"/>
    <property type="evidence" value="ECO:0007669"/>
    <property type="project" value="UniProtKB-KW"/>
</dbReference>
<proteinExistence type="predicted"/>
<feature type="region of interest" description="Disordered" evidence="2">
    <location>
        <begin position="43"/>
        <end position="64"/>
    </location>
</feature>
<evidence type="ECO:0000259" key="3">
    <source>
        <dbReference type="SMART" id="SM00226"/>
    </source>
</evidence>
<feature type="compositionally biased region" description="Low complexity" evidence="2">
    <location>
        <begin position="43"/>
        <end position="53"/>
    </location>
</feature>
<dbReference type="OrthoDB" id="9799372at2"/>
<evidence type="ECO:0000313" key="4">
    <source>
        <dbReference type="EMBL" id="TCP35163.1"/>
    </source>
</evidence>
<sequence length="165" mass="18132">MTPAPPPRSVLFVCGRNTIRSILAHRLCDRHCRRRVFVESAGIAPTDPAGPDAPDTHDSDQATPDPFVEAVLQEVGLSAEGLTPKGLDQVAVDRFALVVSLSPEAHHRLCRDRADPDQPVEYWPVQDPGDIGGSREQQLAGYRLLRDQLAHKIAERFDFTPPGRA</sequence>